<reference evidence="2 3" key="1">
    <citation type="submission" date="2024-05" db="EMBL/GenBank/DDBJ databases">
        <authorList>
            <person name="Venkateswaran K."/>
        </authorList>
    </citation>
    <scope>NUCLEOTIDE SEQUENCE [LARGE SCALE GENOMIC DNA]</scope>
    <source>
        <strain evidence="2 3">179-C4-2-HS</strain>
    </source>
</reference>
<gene>
    <name evidence="2" type="ORF">P5G62_005530</name>
</gene>
<dbReference type="RefSeq" id="WP_306076974.1">
    <property type="nucleotide sequence ID" value="NZ_JAROBZ020000001.1"/>
</dbReference>
<proteinExistence type="predicted"/>
<dbReference type="Gene3D" id="3.40.50.300">
    <property type="entry name" value="P-loop containing nucleotide triphosphate hydrolases"/>
    <property type="match status" value="1"/>
</dbReference>
<dbReference type="InterPro" id="IPR027417">
    <property type="entry name" value="P-loop_NTPase"/>
</dbReference>
<dbReference type="Proteomes" id="UP001241748">
    <property type="component" value="Unassembled WGS sequence"/>
</dbReference>
<dbReference type="GO" id="GO:0004386">
    <property type="term" value="F:helicase activity"/>
    <property type="evidence" value="ECO:0007669"/>
    <property type="project" value="UniProtKB-KW"/>
</dbReference>
<name>A0ABV4YNX8_9BACI</name>
<evidence type="ECO:0000259" key="1">
    <source>
        <dbReference type="Pfam" id="PF09848"/>
    </source>
</evidence>
<keyword evidence="2" id="KW-0547">Nucleotide-binding</keyword>
<dbReference type="Pfam" id="PF09848">
    <property type="entry name" value="SLFN-g3_helicase"/>
    <property type="match status" value="1"/>
</dbReference>
<organism evidence="2 3">
    <name type="scientific">Neobacillus driksii</name>
    <dbReference type="NCBI Taxonomy" id="3035913"/>
    <lineage>
        <taxon>Bacteria</taxon>
        <taxon>Bacillati</taxon>
        <taxon>Bacillota</taxon>
        <taxon>Bacilli</taxon>
        <taxon>Bacillales</taxon>
        <taxon>Bacillaceae</taxon>
        <taxon>Neobacillus</taxon>
    </lineage>
</organism>
<evidence type="ECO:0000313" key="3">
    <source>
        <dbReference type="Proteomes" id="UP001241748"/>
    </source>
</evidence>
<dbReference type="SUPFAM" id="SSF52540">
    <property type="entry name" value="P-loop containing nucleoside triphosphate hydrolases"/>
    <property type="match status" value="1"/>
</dbReference>
<sequence length="621" mass="71825">MRKEFVEYTVSQLKGMSREYFIDKLGEFTSSLDLKYSTSQEKSWGDCYDYLKTEFRNTTKYDECILLFEYCLPFTNYRRPDVIMLFEGTVLVLEFKRKDISLAQDVDQLRGYLNFIRRYHDETQKMHFDVRGALILTTSNENFVQSCNGFSLVKGNGLIDFLEDLSLGNTLHKKRSLLWANSAYEPSKNVLKATYNMFMKDDLSMIKNISEHELRNILKALFEITVEPHNKKRLIFLTGVPGAGKTLALLHTLYKLNQEGFNAVFLTGNGPLEKVLSYLLTNASTGAEGDSLIKGVLAYKKAFFDRYNKRPFSKAKIPATILFDEAQRAWNEQQMGSSYGMSEPELILKVQSAAAAQRGYTNVVASIGFGQSIYKGEEDEFETWVKVIEKQEYFDWEIFAPTTLKGKLSHLPNVMFKEDLHLDTSIRSNFIDTSPFIEAVLAADVDFAREEYRRLREQGYFIHMVDNLERAKSYLEAHARDTGDSFYGLISSSNIRLKEYQSYIGNVRMIQQSDSKEVIGKWYFKDSSKLDAVATEFVCQGLELNIPVLFFGGDFLMENRCWVVRPTKKYQDKERTVRNIYRVLLSRGRVGLFIFIPRNKNFENTIKFFESIGVNIETNHY</sequence>
<keyword evidence="3" id="KW-1185">Reference proteome</keyword>
<keyword evidence="2" id="KW-0067">ATP-binding</keyword>
<dbReference type="EMBL" id="JAROBZ020000001">
    <property type="protein sequence ID" value="MFB3166566.1"/>
    <property type="molecule type" value="Genomic_DNA"/>
</dbReference>
<evidence type="ECO:0000313" key="2">
    <source>
        <dbReference type="EMBL" id="MFB3166566.1"/>
    </source>
</evidence>
<accession>A0ABV4YNX8</accession>
<keyword evidence="2" id="KW-0347">Helicase</keyword>
<protein>
    <submittedName>
        <fullName evidence="2">DNA/RNA helicase domain-containing protein</fullName>
    </submittedName>
</protein>
<dbReference type="InterPro" id="IPR018647">
    <property type="entry name" value="SLFN_3-like_DNA/RNA_helicase"/>
</dbReference>
<feature type="domain" description="Schlafen group 3-like DNA/RNA helicase" evidence="1">
    <location>
        <begin position="232"/>
        <end position="597"/>
    </location>
</feature>
<comment type="caution">
    <text evidence="2">The sequence shown here is derived from an EMBL/GenBank/DDBJ whole genome shotgun (WGS) entry which is preliminary data.</text>
</comment>
<keyword evidence="2" id="KW-0378">Hydrolase</keyword>